<proteinExistence type="predicted"/>
<dbReference type="AlphaFoldDB" id="A0AAQ3WNA1"/>
<evidence type="ECO:0000313" key="2">
    <source>
        <dbReference type="Proteomes" id="UP001341281"/>
    </source>
</evidence>
<organism evidence="1 2">
    <name type="scientific">Paspalum notatum var. saurae</name>
    <dbReference type="NCBI Taxonomy" id="547442"/>
    <lineage>
        <taxon>Eukaryota</taxon>
        <taxon>Viridiplantae</taxon>
        <taxon>Streptophyta</taxon>
        <taxon>Embryophyta</taxon>
        <taxon>Tracheophyta</taxon>
        <taxon>Spermatophyta</taxon>
        <taxon>Magnoliopsida</taxon>
        <taxon>Liliopsida</taxon>
        <taxon>Poales</taxon>
        <taxon>Poaceae</taxon>
        <taxon>PACMAD clade</taxon>
        <taxon>Panicoideae</taxon>
        <taxon>Andropogonodae</taxon>
        <taxon>Paspaleae</taxon>
        <taxon>Paspalinae</taxon>
        <taxon>Paspalum</taxon>
    </lineage>
</organism>
<reference evidence="1 2" key="1">
    <citation type="submission" date="2024-02" db="EMBL/GenBank/DDBJ databases">
        <title>High-quality chromosome-scale genome assembly of Pensacola bahiagrass (Paspalum notatum Flugge var. saurae).</title>
        <authorList>
            <person name="Vega J.M."/>
            <person name="Podio M."/>
            <person name="Orjuela J."/>
            <person name="Siena L.A."/>
            <person name="Pessino S.C."/>
            <person name="Combes M.C."/>
            <person name="Mariac C."/>
            <person name="Albertini E."/>
            <person name="Pupilli F."/>
            <person name="Ortiz J.P.A."/>
            <person name="Leblanc O."/>
        </authorList>
    </citation>
    <scope>NUCLEOTIDE SEQUENCE [LARGE SCALE GENOMIC DNA]</scope>
    <source>
        <strain evidence="1">R1</strain>
        <tissue evidence="1">Leaf</tissue>
    </source>
</reference>
<name>A0AAQ3WNA1_PASNO</name>
<evidence type="ECO:0000313" key="1">
    <source>
        <dbReference type="EMBL" id="WVZ67431.1"/>
    </source>
</evidence>
<accession>A0AAQ3WNA1</accession>
<protein>
    <submittedName>
        <fullName evidence="1">Uncharacterized protein</fullName>
    </submittedName>
</protein>
<dbReference type="Proteomes" id="UP001341281">
    <property type="component" value="Chromosome 04"/>
</dbReference>
<keyword evidence="2" id="KW-1185">Reference proteome</keyword>
<sequence>MNDAMEKCCADGRLIACVLASLRRRQPPHAASSFLGAYLLSASCPSSRGVTVEMSKARSRRHCSATPALLHASIHCATAGLLFRPAEKLCTVRGEAERKERNREVQIYAGKGGG</sequence>
<gene>
    <name evidence="1" type="ORF">U9M48_016506</name>
</gene>
<dbReference type="EMBL" id="CP144748">
    <property type="protein sequence ID" value="WVZ67431.1"/>
    <property type="molecule type" value="Genomic_DNA"/>
</dbReference>